<keyword evidence="3" id="KW-1185">Reference proteome</keyword>
<accession>A0ABP9RZY7</accession>
<evidence type="ECO:0000256" key="1">
    <source>
        <dbReference type="SAM" id="Coils"/>
    </source>
</evidence>
<evidence type="ECO:0000313" key="3">
    <source>
        <dbReference type="Proteomes" id="UP001501600"/>
    </source>
</evidence>
<organism evidence="2 3">
    <name type="scientific">Ferrimonas gelatinilytica</name>
    <dbReference type="NCBI Taxonomy" id="1255257"/>
    <lineage>
        <taxon>Bacteria</taxon>
        <taxon>Pseudomonadati</taxon>
        <taxon>Pseudomonadota</taxon>
        <taxon>Gammaproteobacteria</taxon>
        <taxon>Alteromonadales</taxon>
        <taxon>Ferrimonadaceae</taxon>
        <taxon>Ferrimonas</taxon>
    </lineage>
</organism>
<protein>
    <submittedName>
        <fullName evidence="2">Primosomal replication protein</fullName>
    </submittedName>
</protein>
<comment type="caution">
    <text evidence="2">The sequence shown here is derived from an EMBL/GenBank/DDBJ whole genome shotgun (WGS) entry which is preliminary data.</text>
</comment>
<dbReference type="RefSeq" id="WP_345315977.1">
    <property type="nucleotide sequence ID" value="NZ_BAABLF010000006.1"/>
</dbReference>
<name>A0ABP9RZY7_9GAMM</name>
<dbReference type="InterPro" id="IPR010890">
    <property type="entry name" value="PriC"/>
</dbReference>
<keyword evidence="1" id="KW-0175">Coiled coil</keyword>
<dbReference type="Pfam" id="PF07445">
    <property type="entry name" value="PriC"/>
    <property type="match status" value="1"/>
</dbReference>
<evidence type="ECO:0000313" key="2">
    <source>
        <dbReference type="EMBL" id="GAA5188973.1"/>
    </source>
</evidence>
<gene>
    <name evidence="2" type="ORF">GCM10025772_10280</name>
</gene>
<dbReference type="Gene3D" id="1.20.1270.340">
    <property type="match status" value="1"/>
</dbReference>
<dbReference type="Proteomes" id="UP001501600">
    <property type="component" value="Unassembled WGS sequence"/>
</dbReference>
<proteinExistence type="predicted"/>
<dbReference type="InterPro" id="IPR038338">
    <property type="entry name" value="PriC_sf"/>
</dbReference>
<dbReference type="EMBL" id="BAABLF010000006">
    <property type="protein sequence ID" value="GAA5188973.1"/>
    <property type="molecule type" value="Genomic_DNA"/>
</dbReference>
<feature type="coiled-coil region" evidence="1">
    <location>
        <begin position="8"/>
        <end position="35"/>
    </location>
</feature>
<sequence length="210" mass="24603">MSAYPQLVNTLRQQLQQLERKLGEHDAALSEADKKWLNHKSRFHEQLFDHQGASLSGCLRVLRRDLQQIEQLIQLDAGGETLALACQRFSTRFEALLSALKNTDTARRGVQNSARRRRAPARQQQGYEWIAQSVMNSSHHLYQELNKHQQWEQKMVLKIQQLDQALDKYEGSDKIERQNAILTLHKRLGKCRQAMTYIEQRIAWLEKPKY</sequence>
<reference evidence="3" key="1">
    <citation type="journal article" date="2019" name="Int. J. Syst. Evol. Microbiol.">
        <title>The Global Catalogue of Microorganisms (GCM) 10K type strain sequencing project: providing services to taxonomists for standard genome sequencing and annotation.</title>
        <authorList>
            <consortium name="The Broad Institute Genomics Platform"/>
            <consortium name="The Broad Institute Genome Sequencing Center for Infectious Disease"/>
            <person name="Wu L."/>
            <person name="Ma J."/>
        </authorList>
    </citation>
    <scope>NUCLEOTIDE SEQUENCE [LARGE SCALE GENOMIC DNA]</scope>
    <source>
        <strain evidence="3">JCM 18720</strain>
    </source>
</reference>